<protein>
    <submittedName>
        <fullName evidence="6">Bacteriohemerythrin</fullName>
    </submittedName>
</protein>
<evidence type="ECO:0000259" key="5">
    <source>
        <dbReference type="Pfam" id="PF01814"/>
    </source>
</evidence>
<dbReference type="SUPFAM" id="SSF47188">
    <property type="entry name" value="Hemerythrin-like"/>
    <property type="match status" value="1"/>
</dbReference>
<comment type="similarity">
    <text evidence="1">Belongs to the hemerythrin family.</text>
</comment>
<evidence type="ECO:0000313" key="6">
    <source>
        <dbReference type="EMBL" id="HGI30173.1"/>
    </source>
</evidence>
<keyword evidence="4" id="KW-0408">Iron</keyword>
<keyword evidence="2" id="KW-0813">Transport</keyword>
<dbReference type="GO" id="GO:0005344">
    <property type="term" value="F:oxygen carrier activity"/>
    <property type="evidence" value="ECO:0007669"/>
    <property type="project" value="UniProtKB-KW"/>
</dbReference>
<dbReference type="GO" id="GO:0046872">
    <property type="term" value="F:metal ion binding"/>
    <property type="evidence" value="ECO:0007669"/>
    <property type="project" value="UniProtKB-KW"/>
</dbReference>
<dbReference type="InterPro" id="IPR016131">
    <property type="entry name" value="Haemerythrin_Fe_BS"/>
</dbReference>
<reference evidence="6" key="1">
    <citation type="journal article" date="2020" name="mSystems">
        <title>Genome- and Community-Level Interaction Insights into Carbon Utilization and Element Cycling Functions of Hydrothermarchaeota in Hydrothermal Sediment.</title>
        <authorList>
            <person name="Zhou Z."/>
            <person name="Liu Y."/>
            <person name="Xu W."/>
            <person name="Pan J."/>
            <person name="Luo Z.H."/>
            <person name="Li M."/>
        </authorList>
    </citation>
    <scope>NUCLEOTIDE SEQUENCE [LARGE SCALE GENOMIC DNA]</scope>
    <source>
        <strain evidence="6">SpSt-747</strain>
    </source>
</reference>
<dbReference type="NCBIfam" id="TIGR02481">
    <property type="entry name" value="hemeryth_dom"/>
    <property type="match status" value="1"/>
</dbReference>
<evidence type="ECO:0000256" key="4">
    <source>
        <dbReference type="ARBA" id="ARBA00023004"/>
    </source>
</evidence>
<dbReference type="InterPro" id="IPR050669">
    <property type="entry name" value="Hemerythrin"/>
</dbReference>
<evidence type="ECO:0000256" key="2">
    <source>
        <dbReference type="ARBA" id="ARBA00022621"/>
    </source>
</evidence>
<proteinExistence type="inferred from homology"/>
<dbReference type="InterPro" id="IPR012312">
    <property type="entry name" value="Hemerythrin-like"/>
</dbReference>
<dbReference type="AlphaFoldDB" id="A0A7V3YFJ5"/>
<dbReference type="NCBIfam" id="NF033749">
    <property type="entry name" value="bact_hemeryth"/>
    <property type="match status" value="1"/>
</dbReference>
<sequence>MALVWSDTFSVGVAVIDEQHKELFARTNRLLKACQEGKGKEAVRETLAFLGEYVKTHFATEERLMVQYGYPGFATHRKLHEGFTEAFLGLQKEAERDVGVALVTRVNQTVVDWWVNHILKVDRELGAFLRAKMGT</sequence>
<dbReference type="InterPro" id="IPR035938">
    <property type="entry name" value="Hemerythrin-like_sf"/>
</dbReference>
<dbReference type="PANTHER" id="PTHR37164">
    <property type="entry name" value="BACTERIOHEMERYTHRIN"/>
    <property type="match status" value="1"/>
</dbReference>
<gene>
    <name evidence="6" type="ORF">ENV30_02490</name>
</gene>
<organism evidence="6">
    <name type="scientific">Candidatus Caldatribacterium californiense</name>
    <dbReference type="NCBI Taxonomy" id="1454726"/>
    <lineage>
        <taxon>Bacteria</taxon>
        <taxon>Pseudomonadati</taxon>
        <taxon>Atribacterota</taxon>
        <taxon>Atribacteria</taxon>
        <taxon>Atribacterales</taxon>
        <taxon>Candidatus Caldatribacteriaceae</taxon>
        <taxon>Candidatus Caldatribacterium</taxon>
    </lineage>
</organism>
<evidence type="ECO:0000256" key="1">
    <source>
        <dbReference type="ARBA" id="ARBA00010587"/>
    </source>
</evidence>
<keyword evidence="3" id="KW-0479">Metal-binding</keyword>
<dbReference type="PANTHER" id="PTHR37164:SF1">
    <property type="entry name" value="BACTERIOHEMERYTHRIN"/>
    <property type="match status" value="1"/>
</dbReference>
<dbReference type="PROSITE" id="PS00550">
    <property type="entry name" value="HEMERYTHRINS"/>
    <property type="match status" value="1"/>
</dbReference>
<dbReference type="Gene3D" id="1.20.120.50">
    <property type="entry name" value="Hemerythrin-like"/>
    <property type="match status" value="1"/>
</dbReference>
<comment type="caution">
    <text evidence="6">The sequence shown here is derived from an EMBL/GenBank/DDBJ whole genome shotgun (WGS) entry which is preliminary data.</text>
</comment>
<feature type="domain" description="Hemerythrin-like" evidence="5">
    <location>
        <begin position="12"/>
        <end position="127"/>
    </location>
</feature>
<name>A0A7V3YFJ5_9BACT</name>
<evidence type="ECO:0000256" key="3">
    <source>
        <dbReference type="ARBA" id="ARBA00022723"/>
    </source>
</evidence>
<accession>A0A7V3YFJ5</accession>
<dbReference type="CDD" id="cd12107">
    <property type="entry name" value="Hemerythrin"/>
    <property type="match status" value="1"/>
</dbReference>
<dbReference type="Pfam" id="PF01814">
    <property type="entry name" value="Hemerythrin"/>
    <property type="match status" value="1"/>
</dbReference>
<keyword evidence="2" id="KW-0561">Oxygen transport</keyword>
<dbReference type="EMBL" id="DTFV01000040">
    <property type="protein sequence ID" value="HGI30173.1"/>
    <property type="molecule type" value="Genomic_DNA"/>
</dbReference>
<dbReference type="InterPro" id="IPR012827">
    <property type="entry name" value="Hemerythrin_metal-bd"/>
</dbReference>